<dbReference type="SUPFAM" id="SSF55874">
    <property type="entry name" value="ATPase domain of HSP90 chaperone/DNA topoisomerase II/histidine kinase"/>
    <property type="match status" value="2"/>
</dbReference>
<protein>
    <recommendedName>
        <fullName evidence="2">histidine kinase</fullName>
        <ecNumber evidence="2">2.7.13.3</ecNumber>
    </recommendedName>
</protein>
<dbReference type="Gene3D" id="1.10.287.130">
    <property type="match status" value="1"/>
</dbReference>
<evidence type="ECO:0000256" key="7">
    <source>
        <dbReference type="PROSITE-ProRule" id="PRU00169"/>
    </source>
</evidence>
<feature type="domain" description="Response regulatory" evidence="10">
    <location>
        <begin position="585"/>
        <end position="699"/>
    </location>
</feature>
<dbReference type="SMART" id="SM00388">
    <property type="entry name" value="HisKA"/>
    <property type="match status" value="1"/>
</dbReference>
<dbReference type="EC" id="2.7.13.3" evidence="2"/>
<dbReference type="Pfam" id="PF00512">
    <property type="entry name" value="HisKA"/>
    <property type="match status" value="1"/>
</dbReference>
<dbReference type="SUPFAM" id="SSF47384">
    <property type="entry name" value="Homodimeric domain of signal transducing histidine kinase"/>
    <property type="match status" value="1"/>
</dbReference>
<evidence type="ECO:0000313" key="12">
    <source>
        <dbReference type="Proteomes" id="UP000501534"/>
    </source>
</evidence>
<dbReference type="GO" id="GO:0000155">
    <property type="term" value="F:phosphorelay sensor kinase activity"/>
    <property type="evidence" value="ECO:0007669"/>
    <property type="project" value="InterPro"/>
</dbReference>
<dbReference type="Gene3D" id="3.40.50.2300">
    <property type="match status" value="2"/>
</dbReference>
<evidence type="ECO:0000256" key="1">
    <source>
        <dbReference type="ARBA" id="ARBA00000085"/>
    </source>
</evidence>
<dbReference type="EMBL" id="CP053069">
    <property type="protein sequence ID" value="QJR12963.1"/>
    <property type="molecule type" value="Genomic_DNA"/>
</dbReference>
<dbReference type="InterPro" id="IPR036890">
    <property type="entry name" value="HATPase_C_sf"/>
</dbReference>
<feature type="modified residue" description="4-aspartylphosphate" evidence="7">
    <location>
        <position position="633"/>
    </location>
</feature>
<dbReference type="SMART" id="SM00448">
    <property type="entry name" value="REC"/>
    <property type="match status" value="2"/>
</dbReference>
<comment type="catalytic activity">
    <reaction evidence="1">
        <text>ATP + protein L-histidine = ADP + protein N-phospho-L-histidine.</text>
        <dbReference type="EC" id="2.7.13.3"/>
    </reaction>
</comment>
<dbReference type="SMART" id="SM00387">
    <property type="entry name" value="HATPase_c"/>
    <property type="match status" value="2"/>
</dbReference>
<dbReference type="Pfam" id="PF02518">
    <property type="entry name" value="HATPase_c"/>
    <property type="match status" value="2"/>
</dbReference>
<dbReference type="CDD" id="cd00082">
    <property type="entry name" value="HisKA"/>
    <property type="match status" value="1"/>
</dbReference>
<name>A0A6M4H2M2_9PROT</name>
<feature type="domain" description="Response regulatory" evidence="10">
    <location>
        <begin position="463"/>
        <end position="577"/>
    </location>
</feature>
<dbReference type="Gene3D" id="3.30.565.10">
    <property type="entry name" value="Histidine kinase-like ATPase, C-terminal domain"/>
    <property type="match status" value="2"/>
</dbReference>
<dbReference type="PROSITE" id="PS50109">
    <property type="entry name" value="HIS_KIN"/>
    <property type="match status" value="1"/>
</dbReference>
<evidence type="ECO:0000256" key="6">
    <source>
        <dbReference type="ARBA" id="ARBA00023012"/>
    </source>
</evidence>
<dbReference type="PRINTS" id="PR00344">
    <property type="entry name" value="BCTRLSENSOR"/>
</dbReference>
<evidence type="ECO:0000313" key="11">
    <source>
        <dbReference type="EMBL" id="QJR12963.1"/>
    </source>
</evidence>
<gene>
    <name evidence="11" type="primary">rcsC_24</name>
    <name evidence="11" type="ORF">DSM104443_04057</name>
</gene>
<dbReference type="InterPro" id="IPR004358">
    <property type="entry name" value="Sig_transdc_His_kin-like_C"/>
</dbReference>
<evidence type="ECO:0000256" key="3">
    <source>
        <dbReference type="ARBA" id="ARBA00022553"/>
    </source>
</evidence>
<accession>A0A6M4H2M2</accession>
<dbReference type="InterPro" id="IPR036097">
    <property type="entry name" value="HisK_dim/P_sf"/>
</dbReference>
<organism evidence="11 12">
    <name type="scientific">Usitatibacter rugosus</name>
    <dbReference type="NCBI Taxonomy" id="2732067"/>
    <lineage>
        <taxon>Bacteria</taxon>
        <taxon>Pseudomonadati</taxon>
        <taxon>Pseudomonadota</taxon>
        <taxon>Betaproteobacteria</taxon>
        <taxon>Nitrosomonadales</taxon>
        <taxon>Usitatibacteraceae</taxon>
        <taxon>Usitatibacter</taxon>
    </lineage>
</organism>
<dbReference type="RefSeq" id="WP_171095630.1">
    <property type="nucleotide sequence ID" value="NZ_CP053069.1"/>
</dbReference>
<dbReference type="InterPro" id="IPR003594">
    <property type="entry name" value="HATPase_dom"/>
</dbReference>
<keyword evidence="5 11" id="KW-0418">Kinase</keyword>
<evidence type="ECO:0000256" key="2">
    <source>
        <dbReference type="ARBA" id="ARBA00012438"/>
    </source>
</evidence>
<dbReference type="PROSITE" id="PS50110">
    <property type="entry name" value="RESPONSE_REGULATORY"/>
    <property type="match status" value="2"/>
</dbReference>
<evidence type="ECO:0000256" key="8">
    <source>
        <dbReference type="SAM" id="Coils"/>
    </source>
</evidence>
<comment type="caution">
    <text evidence="7">Lacks conserved residue(s) required for the propagation of feature annotation.</text>
</comment>
<dbReference type="PANTHER" id="PTHR43711:SF31">
    <property type="entry name" value="HISTIDINE KINASE"/>
    <property type="match status" value="1"/>
</dbReference>
<dbReference type="SUPFAM" id="SSF52172">
    <property type="entry name" value="CheY-like"/>
    <property type="match status" value="2"/>
</dbReference>
<evidence type="ECO:0000259" key="10">
    <source>
        <dbReference type="PROSITE" id="PS50110"/>
    </source>
</evidence>
<dbReference type="PANTHER" id="PTHR43711">
    <property type="entry name" value="TWO-COMPONENT HISTIDINE KINASE"/>
    <property type="match status" value="1"/>
</dbReference>
<dbReference type="InterPro" id="IPR011006">
    <property type="entry name" value="CheY-like_superfamily"/>
</dbReference>
<keyword evidence="12" id="KW-1185">Reference proteome</keyword>
<dbReference type="AlphaFoldDB" id="A0A6M4H2M2"/>
<evidence type="ECO:0000256" key="4">
    <source>
        <dbReference type="ARBA" id="ARBA00022679"/>
    </source>
</evidence>
<dbReference type="InterPro" id="IPR003661">
    <property type="entry name" value="HisK_dim/P_dom"/>
</dbReference>
<keyword evidence="6" id="KW-0902">Two-component regulatory system</keyword>
<feature type="domain" description="Histidine kinase" evidence="9">
    <location>
        <begin position="224"/>
        <end position="443"/>
    </location>
</feature>
<sequence>MAIRILTVALRQPSDLVAARQRARQLAEALSYPHTDQIAIATSVSEIARNAIRYASGGRVEFGIEDVDGAQHFVARVIDTGGGIPNLEEILAGRYVSETGMGLGLVGARRLMDSMQIDTQAGSGTTVTLTKRLPPAQQGRGDLGRIATQLPHLTAPDTIVELQAQNRELMQALADLARHREEVQQMARELEDTNRGVMALYAELDEKADSLRKADESKTRFLSNMSHEFRTPLSSVRALCKLLISHADGPLESEQETQVRFIARAVDDLTDLVNDLLDIAKIESGKIDVRPTEFTAADLFSTLRGMMRPLITPAVDLVFEIPGDIPVLRTDEGKVAQILRNFISNALKYTEHGRVTVSAHLSSDGRTVEFSVADTGIGIAPEHKEAIFEEFLQIPGALQGKTKGTGLGLPLCRKLAALLGGSVSVDSTLGKGSVFAATLPILVPSAHGGTSPAAPKEGGSQGFILVVEPDARLRASLEVALKSTGYEPFCVPSVAEAQDVMQSVRPAAVVIVGESGAELHTGSRWLRDLKGPGAVPVPVLVASAAADRSRAIEAGADWHVSTPYEIGEVTAVLERLLQARRDNSPVLIIDDDEAARYVLRKLLNTDSRVEEASDGLRGVELAERWKPRWIFLDLNMPGLQGEEVLDRLKADPKTADIPVVIVTARDLPAADRARLAPRVKAIISKNELSREALEKAMAA</sequence>
<evidence type="ECO:0000259" key="9">
    <source>
        <dbReference type="PROSITE" id="PS50109"/>
    </source>
</evidence>
<dbReference type="Proteomes" id="UP000501534">
    <property type="component" value="Chromosome"/>
</dbReference>
<dbReference type="CDD" id="cd16922">
    <property type="entry name" value="HATPase_EvgS-ArcB-TorS-like"/>
    <property type="match status" value="1"/>
</dbReference>
<feature type="coiled-coil region" evidence="8">
    <location>
        <begin position="159"/>
        <end position="207"/>
    </location>
</feature>
<evidence type="ECO:0000256" key="5">
    <source>
        <dbReference type="ARBA" id="ARBA00022777"/>
    </source>
</evidence>
<dbReference type="InterPro" id="IPR050736">
    <property type="entry name" value="Sensor_HK_Regulatory"/>
</dbReference>
<dbReference type="KEGG" id="uru:DSM104443_04057"/>
<reference evidence="11 12" key="1">
    <citation type="submission" date="2020-04" db="EMBL/GenBank/DDBJ databases">
        <title>Usitatibacter rugosus gen. nov., sp. nov. and Usitatibacter palustris sp. nov., novel members of Usitatibacteraceae fam. nov. within the order Nitrosomonadales isolated from soil.</title>
        <authorList>
            <person name="Huber K.J."/>
            <person name="Neumann-Schaal M."/>
            <person name="Geppert A."/>
            <person name="Luckner M."/>
            <person name="Wanner G."/>
            <person name="Overmann J."/>
        </authorList>
    </citation>
    <scope>NUCLEOTIDE SEQUENCE [LARGE SCALE GENOMIC DNA]</scope>
    <source>
        <strain evidence="11 12">0125_3</strain>
    </source>
</reference>
<keyword evidence="3 7" id="KW-0597">Phosphoprotein</keyword>
<proteinExistence type="predicted"/>
<dbReference type="InterPro" id="IPR005467">
    <property type="entry name" value="His_kinase_dom"/>
</dbReference>
<keyword evidence="4 11" id="KW-0808">Transferase</keyword>
<dbReference type="InterPro" id="IPR001789">
    <property type="entry name" value="Sig_transdc_resp-reg_receiver"/>
</dbReference>
<keyword evidence="8" id="KW-0175">Coiled coil</keyword>
<dbReference type="Pfam" id="PF00072">
    <property type="entry name" value="Response_reg"/>
    <property type="match status" value="1"/>
</dbReference>